<dbReference type="InterPro" id="IPR013766">
    <property type="entry name" value="Thioredoxin_domain"/>
</dbReference>
<dbReference type="InterPro" id="IPR011990">
    <property type="entry name" value="TPR-like_helical_dom_sf"/>
</dbReference>
<sequence>MSTSSFNRPGAIDLSGLAAKAKASQAGRPGGPGASGAAGGGGASGRGTYVVEATEQSFETEAIRKSLIHPVVVELYSPRVKTGQQLSDALIEIANASEGKFLLVRLNVDSAPSIVQALQLQAVPTVIALIGGQLAPLFQGVLAKAEVQQAIDSVIKAAVASGLVGRAEPVAGTGPDPDGPAEDEEPVADPRFAAADEALERGDFAAAVTEFEKLLQADPNDTEAKLGKAQAGLLARTVALDPAAAIAAGDAAGASLEARLAAADVEVVLGTPEAAFARLIAVIRGTAGADRDTVRTRLLELFETVGPNDPRVLKARRDLMAALF</sequence>
<evidence type="ECO:0000313" key="7">
    <source>
        <dbReference type="Proteomes" id="UP001501490"/>
    </source>
</evidence>
<evidence type="ECO:0000313" key="6">
    <source>
        <dbReference type="EMBL" id="GAA3630075.1"/>
    </source>
</evidence>
<dbReference type="InterPro" id="IPR019734">
    <property type="entry name" value="TPR_rpt"/>
</dbReference>
<feature type="region of interest" description="Disordered" evidence="4">
    <location>
        <begin position="167"/>
        <end position="186"/>
    </location>
</feature>
<reference evidence="7" key="1">
    <citation type="journal article" date="2019" name="Int. J. Syst. Evol. Microbiol.">
        <title>The Global Catalogue of Microorganisms (GCM) 10K type strain sequencing project: providing services to taxonomists for standard genome sequencing and annotation.</title>
        <authorList>
            <consortium name="The Broad Institute Genomics Platform"/>
            <consortium name="The Broad Institute Genome Sequencing Center for Infectious Disease"/>
            <person name="Wu L."/>
            <person name="Ma J."/>
        </authorList>
    </citation>
    <scope>NUCLEOTIDE SEQUENCE [LARGE SCALE GENOMIC DNA]</scope>
    <source>
        <strain evidence="7">JCM 16929</strain>
    </source>
</reference>
<evidence type="ECO:0000256" key="4">
    <source>
        <dbReference type="SAM" id="MobiDB-lite"/>
    </source>
</evidence>
<gene>
    <name evidence="6" type="ORF">GCM10022236_35590</name>
</gene>
<dbReference type="PANTHER" id="PTHR45663:SF11">
    <property type="entry name" value="GEO12009P1"/>
    <property type="match status" value="1"/>
</dbReference>
<comment type="similarity">
    <text evidence="1">Belongs to the thioredoxin family.</text>
</comment>
<dbReference type="SUPFAM" id="SSF52833">
    <property type="entry name" value="Thioredoxin-like"/>
    <property type="match status" value="1"/>
</dbReference>
<accession>A0ABP7AE82</accession>
<protein>
    <submittedName>
        <fullName evidence="6">Tetratricopeptide repeat protein</fullName>
    </submittedName>
</protein>
<name>A0ABP7AE82_9ACTN</name>
<dbReference type="Gene3D" id="3.40.30.10">
    <property type="entry name" value="Glutaredoxin"/>
    <property type="match status" value="1"/>
</dbReference>
<evidence type="ECO:0000256" key="3">
    <source>
        <dbReference type="PROSITE-ProRule" id="PRU00339"/>
    </source>
</evidence>
<feature type="domain" description="Thioredoxin" evidence="5">
    <location>
        <begin position="50"/>
        <end position="152"/>
    </location>
</feature>
<dbReference type="PROSITE" id="PS50005">
    <property type="entry name" value="TPR"/>
    <property type="match status" value="1"/>
</dbReference>
<evidence type="ECO:0000259" key="5">
    <source>
        <dbReference type="Pfam" id="PF00085"/>
    </source>
</evidence>
<dbReference type="EMBL" id="BAABAB010000026">
    <property type="protein sequence ID" value="GAA3630075.1"/>
    <property type="molecule type" value="Genomic_DNA"/>
</dbReference>
<proteinExistence type="inferred from homology"/>
<keyword evidence="3" id="KW-0802">TPR repeat</keyword>
<keyword evidence="2" id="KW-0676">Redox-active center</keyword>
<dbReference type="Pfam" id="PF14561">
    <property type="entry name" value="TPR_20"/>
    <property type="match status" value="1"/>
</dbReference>
<dbReference type="InterPro" id="IPR036249">
    <property type="entry name" value="Thioredoxin-like_sf"/>
</dbReference>
<keyword evidence="7" id="KW-1185">Reference proteome</keyword>
<dbReference type="Gene3D" id="1.25.40.10">
    <property type="entry name" value="Tetratricopeptide repeat domain"/>
    <property type="match status" value="1"/>
</dbReference>
<evidence type="ECO:0000256" key="1">
    <source>
        <dbReference type="ARBA" id="ARBA00008987"/>
    </source>
</evidence>
<dbReference type="PANTHER" id="PTHR45663">
    <property type="entry name" value="GEO12009P1"/>
    <property type="match status" value="1"/>
</dbReference>
<organism evidence="6 7">
    <name type="scientific">Microlunatus ginsengisoli</name>
    <dbReference type="NCBI Taxonomy" id="363863"/>
    <lineage>
        <taxon>Bacteria</taxon>
        <taxon>Bacillati</taxon>
        <taxon>Actinomycetota</taxon>
        <taxon>Actinomycetes</taxon>
        <taxon>Propionibacteriales</taxon>
        <taxon>Propionibacteriaceae</taxon>
        <taxon>Microlunatus</taxon>
    </lineage>
</organism>
<comment type="caution">
    <text evidence="6">The sequence shown here is derived from an EMBL/GenBank/DDBJ whole genome shotgun (WGS) entry which is preliminary data.</text>
</comment>
<dbReference type="RefSeq" id="WP_344807033.1">
    <property type="nucleotide sequence ID" value="NZ_BAABAB010000026.1"/>
</dbReference>
<feature type="repeat" description="TPR" evidence="3">
    <location>
        <begin position="188"/>
        <end position="221"/>
    </location>
</feature>
<feature type="compositionally biased region" description="Gly residues" evidence="4">
    <location>
        <begin position="28"/>
        <end position="42"/>
    </location>
</feature>
<dbReference type="Proteomes" id="UP001501490">
    <property type="component" value="Unassembled WGS sequence"/>
</dbReference>
<dbReference type="Pfam" id="PF00085">
    <property type="entry name" value="Thioredoxin"/>
    <property type="match status" value="1"/>
</dbReference>
<feature type="region of interest" description="Disordered" evidence="4">
    <location>
        <begin position="23"/>
        <end position="42"/>
    </location>
</feature>
<evidence type="ECO:0000256" key="2">
    <source>
        <dbReference type="ARBA" id="ARBA00023284"/>
    </source>
</evidence>